<feature type="binding site" evidence="9">
    <location>
        <position position="231"/>
    </location>
    <ligand>
        <name>D-glyceraldehyde 3-phosphate</name>
        <dbReference type="ChEBI" id="CHEBI:59776"/>
    </ligand>
</feature>
<feature type="binding site" evidence="9">
    <location>
        <begin position="208"/>
        <end position="209"/>
    </location>
    <ligand>
        <name>D-glyceraldehyde 3-phosphate</name>
        <dbReference type="ChEBI" id="CHEBI:59776"/>
    </ligand>
</feature>
<dbReference type="PANTHER" id="PTHR10836:SF76">
    <property type="entry name" value="GLYCERALDEHYDE-3-PHOSPHATE DEHYDROGENASE-RELATED"/>
    <property type="match status" value="1"/>
</dbReference>
<evidence type="ECO:0000313" key="17">
    <source>
        <dbReference type="Proteomes" id="UP001159042"/>
    </source>
</evidence>
<dbReference type="InterPro" id="IPR020828">
    <property type="entry name" value="GlycerAld_3-P_DH_NAD(P)-bd"/>
</dbReference>
<keyword evidence="5 10" id="KW-0520">NAD</keyword>
<comment type="pathway">
    <text evidence="1 13">Carbohydrate degradation; glycolysis; pyruvate from D-glyceraldehyde 3-phosphate: step 1/5.</text>
</comment>
<feature type="binding site" evidence="10">
    <location>
        <begin position="11"/>
        <end position="12"/>
    </location>
    <ligand>
        <name>NAD(+)</name>
        <dbReference type="ChEBI" id="CHEBI:57540"/>
    </ligand>
</feature>
<evidence type="ECO:0000256" key="11">
    <source>
        <dbReference type="PIRSR" id="PIRSR000149-4"/>
    </source>
</evidence>
<evidence type="ECO:0000256" key="5">
    <source>
        <dbReference type="ARBA" id="ARBA00023027"/>
    </source>
</evidence>
<dbReference type="NCBIfam" id="TIGR01534">
    <property type="entry name" value="GAPDH-I"/>
    <property type="match status" value="1"/>
</dbReference>
<evidence type="ECO:0000256" key="12">
    <source>
        <dbReference type="RuleBase" id="RU000397"/>
    </source>
</evidence>
<dbReference type="PIRSF" id="PIRSF000149">
    <property type="entry name" value="GAP_DH"/>
    <property type="match status" value="1"/>
</dbReference>
<evidence type="ECO:0000256" key="7">
    <source>
        <dbReference type="ARBA" id="ARBA00047698"/>
    </source>
</evidence>
<keyword evidence="4 13" id="KW-0560">Oxidoreductase</keyword>
<dbReference type="InterPro" id="IPR020831">
    <property type="entry name" value="GlycerAld/Erythrose_P_DH"/>
</dbReference>
<comment type="catalytic activity">
    <reaction evidence="7 13">
        <text>D-glyceraldehyde 3-phosphate + phosphate + NAD(+) = (2R)-3-phospho-glyceroyl phosphate + NADH + H(+)</text>
        <dbReference type="Rhea" id="RHEA:10300"/>
        <dbReference type="ChEBI" id="CHEBI:15378"/>
        <dbReference type="ChEBI" id="CHEBI:43474"/>
        <dbReference type="ChEBI" id="CHEBI:57540"/>
        <dbReference type="ChEBI" id="CHEBI:57604"/>
        <dbReference type="ChEBI" id="CHEBI:57945"/>
        <dbReference type="ChEBI" id="CHEBI:59776"/>
        <dbReference type="EC" id="1.2.1.12"/>
    </reaction>
</comment>
<name>A0AAV8VRN3_9CUCU</name>
<feature type="binding site" evidence="9">
    <location>
        <position position="179"/>
    </location>
    <ligand>
        <name>D-glyceraldehyde 3-phosphate</name>
        <dbReference type="ChEBI" id="CHEBI:59776"/>
    </ligand>
</feature>
<dbReference type="InterPro" id="IPR020830">
    <property type="entry name" value="GlycerAld_3-P_DH_AS"/>
</dbReference>
<organism evidence="16 17">
    <name type="scientific">Exocentrus adspersus</name>
    <dbReference type="NCBI Taxonomy" id="1586481"/>
    <lineage>
        <taxon>Eukaryota</taxon>
        <taxon>Metazoa</taxon>
        <taxon>Ecdysozoa</taxon>
        <taxon>Arthropoda</taxon>
        <taxon>Hexapoda</taxon>
        <taxon>Insecta</taxon>
        <taxon>Pterygota</taxon>
        <taxon>Neoptera</taxon>
        <taxon>Endopterygota</taxon>
        <taxon>Coleoptera</taxon>
        <taxon>Polyphaga</taxon>
        <taxon>Cucujiformia</taxon>
        <taxon>Chrysomeloidea</taxon>
        <taxon>Cerambycidae</taxon>
        <taxon>Lamiinae</taxon>
        <taxon>Acanthocinini</taxon>
        <taxon>Exocentrus</taxon>
    </lineage>
</organism>
<dbReference type="Gene3D" id="3.40.50.720">
    <property type="entry name" value="NAD(P)-binding Rossmann-like Domain"/>
    <property type="match status" value="1"/>
</dbReference>
<reference evidence="16 17" key="1">
    <citation type="journal article" date="2023" name="Insect Mol. Biol.">
        <title>Genome sequencing provides insights into the evolution of gene families encoding plant cell wall-degrading enzymes in longhorned beetles.</title>
        <authorList>
            <person name="Shin N.R."/>
            <person name="Okamura Y."/>
            <person name="Kirsch R."/>
            <person name="Pauchet Y."/>
        </authorList>
    </citation>
    <scope>NUCLEOTIDE SEQUENCE [LARGE SCALE GENOMIC DNA]</scope>
    <source>
        <strain evidence="16">EAD_L_NR</strain>
    </source>
</reference>
<accession>A0AAV8VRN3</accession>
<dbReference type="PANTHER" id="PTHR10836">
    <property type="entry name" value="GLYCERALDEHYDE 3-PHOSPHATE DEHYDROGENASE"/>
    <property type="match status" value="1"/>
</dbReference>
<dbReference type="InterPro" id="IPR006424">
    <property type="entry name" value="Glyceraldehyde-3-P_DH_1"/>
</dbReference>
<evidence type="ECO:0000256" key="3">
    <source>
        <dbReference type="ARBA" id="ARBA00011881"/>
    </source>
</evidence>
<comment type="subunit">
    <text evidence="3 13">Homotetramer.</text>
</comment>
<dbReference type="PRINTS" id="PR00078">
    <property type="entry name" value="G3PDHDRGNASE"/>
</dbReference>
<feature type="binding site" evidence="10">
    <location>
        <position position="119"/>
    </location>
    <ligand>
        <name>NAD(+)</name>
        <dbReference type="ChEBI" id="CHEBI:57540"/>
    </ligand>
</feature>
<protein>
    <recommendedName>
        <fullName evidence="13">Glyceraldehyde-3-phosphate dehydrogenase</fullName>
        <ecNumber evidence="13">1.2.1.12</ecNumber>
    </recommendedName>
</protein>
<keyword evidence="17" id="KW-1185">Reference proteome</keyword>
<comment type="caution">
    <text evidence="16">The sequence shown here is derived from an EMBL/GenBank/DDBJ whole genome shotgun (WGS) entry which is preliminary data.</text>
</comment>
<evidence type="ECO:0000313" key="16">
    <source>
        <dbReference type="EMBL" id="KAJ8916662.1"/>
    </source>
</evidence>
<dbReference type="PROSITE" id="PS00071">
    <property type="entry name" value="GAPDH"/>
    <property type="match status" value="1"/>
</dbReference>
<feature type="compositionally biased region" description="Basic and acidic residues" evidence="14">
    <location>
        <begin position="334"/>
        <end position="347"/>
    </location>
</feature>
<evidence type="ECO:0000256" key="4">
    <source>
        <dbReference type="ARBA" id="ARBA00023002"/>
    </source>
</evidence>
<dbReference type="CDD" id="cd05214">
    <property type="entry name" value="GAPDH_I_N"/>
    <property type="match status" value="1"/>
</dbReference>
<dbReference type="GO" id="GO:0050661">
    <property type="term" value="F:NADP binding"/>
    <property type="evidence" value="ECO:0007669"/>
    <property type="project" value="InterPro"/>
</dbReference>
<dbReference type="EMBL" id="JANEYG010000041">
    <property type="protein sequence ID" value="KAJ8916662.1"/>
    <property type="molecule type" value="Genomic_DNA"/>
</dbReference>
<dbReference type="Pfam" id="PF00044">
    <property type="entry name" value="Gp_dh_N"/>
    <property type="match status" value="1"/>
</dbReference>
<dbReference type="FunFam" id="3.30.360.10:FF:000001">
    <property type="entry name" value="Glyceraldehyde-3-phosphate dehydrogenase"/>
    <property type="match status" value="1"/>
</dbReference>
<dbReference type="Pfam" id="PF02800">
    <property type="entry name" value="Gp_dh_C"/>
    <property type="match status" value="1"/>
</dbReference>
<feature type="domain" description="Glyceraldehyde 3-phosphate dehydrogenase NAD(P) binding" evidence="15">
    <location>
        <begin position="2"/>
        <end position="149"/>
    </location>
</feature>
<dbReference type="GO" id="GO:0006006">
    <property type="term" value="P:glucose metabolic process"/>
    <property type="evidence" value="ECO:0007669"/>
    <property type="project" value="InterPro"/>
</dbReference>
<feature type="site" description="Activates thiol group during catalysis" evidence="11">
    <location>
        <position position="176"/>
    </location>
</feature>
<evidence type="ECO:0000256" key="8">
    <source>
        <dbReference type="PIRSR" id="PIRSR000149-1"/>
    </source>
</evidence>
<evidence type="ECO:0000259" key="15">
    <source>
        <dbReference type="SMART" id="SM00846"/>
    </source>
</evidence>
<dbReference type="SUPFAM" id="SSF51735">
    <property type="entry name" value="NAD(P)-binding Rossmann-fold domains"/>
    <property type="match status" value="1"/>
</dbReference>
<evidence type="ECO:0000256" key="14">
    <source>
        <dbReference type="SAM" id="MobiDB-lite"/>
    </source>
</evidence>
<evidence type="ECO:0000256" key="9">
    <source>
        <dbReference type="PIRSR" id="PIRSR000149-2"/>
    </source>
</evidence>
<dbReference type="InterPro" id="IPR020829">
    <property type="entry name" value="GlycerAld_3-P_DH_cat"/>
</dbReference>
<feature type="binding site" evidence="10">
    <location>
        <position position="313"/>
    </location>
    <ligand>
        <name>NAD(+)</name>
        <dbReference type="ChEBI" id="CHEBI:57540"/>
    </ligand>
</feature>
<evidence type="ECO:0000256" key="10">
    <source>
        <dbReference type="PIRSR" id="PIRSR000149-3"/>
    </source>
</evidence>
<dbReference type="GO" id="GO:0006096">
    <property type="term" value="P:glycolytic process"/>
    <property type="evidence" value="ECO:0007669"/>
    <property type="project" value="UniProtKB-KW"/>
</dbReference>
<keyword evidence="10" id="KW-0547">Nucleotide-binding</keyword>
<feature type="active site" description="Nucleophile" evidence="8">
    <location>
        <position position="149"/>
    </location>
</feature>
<dbReference type="Gene3D" id="3.30.360.10">
    <property type="entry name" value="Dihydrodipicolinate Reductase, domain 2"/>
    <property type="match status" value="1"/>
</dbReference>
<dbReference type="GO" id="GO:0051287">
    <property type="term" value="F:NAD binding"/>
    <property type="evidence" value="ECO:0007669"/>
    <property type="project" value="UniProtKB-UniRule"/>
</dbReference>
<feature type="binding site" evidence="9">
    <location>
        <begin position="148"/>
        <end position="150"/>
    </location>
    <ligand>
        <name>D-glyceraldehyde 3-phosphate</name>
        <dbReference type="ChEBI" id="CHEBI:59776"/>
    </ligand>
</feature>
<dbReference type="InterPro" id="IPR036291">
    <property type="entry name" value="NAD(P)-bd_dom_sf"/>
</dbReference>
<evidence type="ECO:0000256" key="1">
    <source>
        <dbReference type="ARBA" id="ARBA00004869"/>
    </source>
</evidence>
<feature type="region of interest" description="Disordered" evidence="14">
    <location>
        <begin position="334"/>
        <end position="361"/>
    </location>
</feature>
<keyword evidence="6 13" id="KW-0324">Glycolysis</keyword>
<dbReference type="Proteomes" id="UP001159042">
    <property type="component" value="Unassembled WGS sequence"/>
</dbReference>
<dbReference type="SUPFAM" id="SSF55347">
    <property type="entry name" value="Glyceraldehyde-3-phosphate dehydrogenase-like, C-terminal domain"/>
    <property type="match status" value="1"/>
</dbReference>
<proteinExistence type="inferred from homology"/>
<dbReference type="GO" id="GO:0004365">
    <property type="term" value="F:glyceraldehyde-3-phosphate dehydrogenase (NAD+) (phosphorylating) activity"/>
    <property type="evidence" value="ECO:0007669"/>
    <property type="project" value="UniProtKB-UniRule"/>
</dbReference>
<dbReference type="CDD" id="cd18126">
    <property type="entry name" value="GAPDH_I_C"/>
    <property type="match status" value="1"/>
</dbReference>
<evidence type="ECO:0000256" key="6">
    <source>
        <dbReference type="ARBA" id="ARBA00023152"/>
    </source>
</evidence>
<comment type="similarity">
    <text evidence="2 12">Belongs to the glyceraldehyde-3-phosphate dehydrogenase family.</text>
</comment>
<sequence length="361" mass="38957">MAKIGINGFGRIGRVFLRAAIEKKAEVVAINTPHADPKYLAYVFKHDSTHGRFDGDVCADDKHLIVCNKKISVFGETDGKKVPWKQAGVEYVVECSGKFTTKEKANVFIAGGAKKVIISAPSKDVPMYVPGVNMCCYKPTDTIVSMASCTTNCLAPLAKVIHDKFGIKEALMTTVHAVTLSQNIIDGTSTKDWRLGRSGMDNIIPSTTGAAAAVGKVIPELQGKITGMAFRVPLPTGSVVDLTATICKEADYEKIKCAVREAAENELRGILCYTEEDIVSSDIIGSGCSSIFDAKAGIALNGHFIKLISWYDNESGYSNRLVDLVNFMHQKDSEAECATKKKDDGKSKPGGKGPEPKKKKK</sequence>
<evidence type="ECO:0000256" key="13">
    <source>
        <dbReference type="RuleBase" id="RU361160"/>
    </source>
</evidence>
<dbReference type="AlphaFoldDB" id="A0AAV8VRN3"/>
<dbReference type="GO" id="GO:0019682">
    <property type="term" value="P:glyceraldehyde-3-phosphate metabolic process"/>
    <property type="evidence" value="ECO:0007669"/>
    <property type="project" value="UniProtKB-ARBA"/>
</dbReference>
<dbReference type="GO" id="GO:0005829">
    <property type="term" value="C:cytosol"/>
    <property type="evidence" value="ECO:0007669"/>
    <property type="project" value="TreeGrafter"/>
</dbReference>
<gene>
    <name evidence="16" type="ORF">NQ315_000307</name>
</gene>
<dbReference type="EC" id="1.2.1.12" evidence="13"/>
<dbReference type="FunFam" id="3.40.50.720:FF:000266">
    <property type="entry name" value="Glyceraldehyde-3-phosphate dehydrogenase"/>
    <property type="match status" value="1"/>
</dbReference>
<evidence type="ECO:0000256" key="2">
    <source>
        <dbReference type="ARBA" id="ARBA00007406"/>
    </source>
</evidence>
<dbReference type="SMART" id="SM00846">
    <property type="entry name" value="Gp_dh_N"/>
    <property type="match status" value="1"/>
</dbReference>